<organism evidence="1">
    <name type="scientific">Desulfacinum infernum</name>
    <dbReference type="NCBI Taxonomy" id="35837"/>
    <lineage>
        <taxon>Bacteria</taxon>
        <taxon>Pseudomonadati</taxon>
        <taxon>Thermodesulfobacteriota</taxon>
        <taxon>Syntrophobacteria</taxon>
        <taxon>Syntrophobacterales</taxon>
        <taxon>Syntrophobacteraceae</taxon>
        <taxon>Desulfacinum</taxon>
    </lineage>
</organism>
<dbReference type="AlphaFoldDB" id="A0A831ZIT9"/>
<name>A0A831ZIT9_9BACT</name>
<dbReference type="EMBL" id="DSTK01000007">
    <property type="protein sequence ID" value="HFK95986.1"/>
    <property type="molecule type" value="Genomic_DNA"/>
</dbReference>
<gene>
    <name evidence="1" type="ORF">ENS06_01520</name>
</gene>
<proteinExistence type="predicted"/>
<comment type="caution">
    <text evidence="1">The sequence shown here is derived from an EMBL/GenBank/DDBJ whole genome shotgun (WGS) entry which is preliminary data.</text>
</comment>
<reference evidence="1" key="1">
    <citation type="journal article" date="2020" name="mSystems">
        <title>Genome- and Community-Level Interaction Insights into Carbon Utilization and Element Cycling Functions of Hydrothermarchaeota in Hydrothermal Sediment.</title>
        <authorList>
            <person name="Zhou Z."/>
            <person name="Liu Y."/>
            <person name="Xu W."/>
            <person name="Pan J."/>
            <person name="Luo Z.H."/>
            <person name="Li M."/>
        </authorList>
    </citation>
    <scope>NUCLEOTIDE SEQUENCE [LARGE SCALE GENOMIC DNA]</scope>
    <source>
        <strain evidence="1">SpSt-456</strain>
    </source>
</reference>
<evidence type="ECO:0000313" key="1">
    <source>
        <dbReference type="EMBL" id="HFK95986.1"/>
    </source>
</evidence>
<accession>A0A831ZIT9</accession>
<sequence length="64" mass="7459">MADQELRDKNNRLLGKIRTLPNGKLELRDASNRFKGTYDPKKNETRDHRNRLVGKGNLLPMLLK</sequence>
<protein>
    <submittedName>
        <fullName evidence="1">Uncharacterized protein</fullName>
    </submittedName>
</protein>